<dbReference type="EMBL" id="GBXM01026993">
    <property type="protein sequence ID" value="JAH81584.1"/>
    <property type="molecule type" value="Transcribed_RNA"/>
</dbReference>
<accession>A0A0E9VTU5</accession>
<dbReference type="AlphaFoldDB" id="A0A0E9VTU5"/>
<evidence type="ECO:0000313" key="1">
    <source>
        <dbReference type="EMBL" id="JAH81584.1"/>
    </source>
</evidence>
<reference evidence="1" key="2">
    <citation type="journal article" date="2015" name="Fish Shellfish Immunol.">
        <title>Early steps in the European eel (Anguilla anguilla)-Vibrio vulnificus interaction in the gills: Role of the RtxA13 toxin.</title>
        <authorList>
            <person name="Callol A."/>
            <person name="Pajuelo D."/>
            <person name="Ebbesson L."/>
            <person name="Teles M."/>
            <person name="MacKenzie S."/>
            <person name="Amaro C."/>
        </authorList>
    </citation>
    <scope>NUCLEOTIDE SEQUENCE</scope>
</reference>
<sequence>MLRPCVSPARTKYNLV</sequence>
<protein>
    <submittedName>
        <fullName evidence="1">Uncharacterized protein</fullName>
    </submittedName>
</protein>
<organism evidence="1">
    <name type="scientific">Anguilla anguilla</name>
    <name type="common">European freshwater eel</name>
    <name type="synonym">Muraena anguilla</name>
    <dbReference type="NCBI Taxonomy" id="7936"/>
    <lineage>
        <taxon>Eukaryota</taxon>
        <taxon>Metazoa</taxon>
        <taxon>Chordata</taxon>
        <taxon>Craniata</taxon>
        <taxon>Vertebrata</taxon>
        <taxon>Euteleostomi</taxon>
        <taxon>Actinopterygii</taxon>
        <taxon>Neopterygii</taxon>
        <taxon>Teleostei</taxon>
        <taxon>Anguilliformes</taxon>
        <taxon>Anguillidae</taxon>
        <taxon>Anguilla</taxon>
    </lineage>
</organism>
<reference evidence="1" key="1">
    <citation type="submission" date="2014-11" db="EMBL/GenBank/DDBJ databases">
        <authorList>
            <person name="Amaro Gonzalez C."/>
        </authorList>
    </citation>
    <scope>NUCLEOTIDE SEQUENCE</scope>
</reference>
<name>A0A0E9VTU5_ANGAN</name>
<proteinExistence type="predicted"/>